<keyword evidence="3" id="KW-1185">Reference proteome</keyword>
<evidence type="ECO:0000313" key="2">
    <source>
        <dbReference type="EnsemblPlants" id="PAC:32918947.CDS.1"/>
    </source>
</evidence>
<name>A0A2K1KPF2_PHYPA</name>
<dbReference type="EnsemblPlants" id="Pp3c4_21170V3.1">
    <property type="protein sequence ID" value="PAC:32918947.CDS.1"/>
    <property type="gene ID" value="Pp3c4_21170"/>
</dbReference>
<dbReference type="AlphaFoldDB" id="A0A2K1KPF2"/>
<dbReference type="EMBL" id="ABEU02000004">
    <property type="protein sequence ID" value="PNR55647.1"/>
    <property type="molecule type" value="Genomic_DNA"/>
</dbReference>
<proteinExistence type="predicted"/>
<evidence type="ECO:0000313" key="1">
    <source>
        <dbReference type="EMBL" id="PNR55647.1"/>
    </source>
</evidence>
<dbReference type="Gramene" id="Pp3c4_21170V3.1">
    <property type="protein sequence ID" value="PAC:32918947.CDS.1"/>
    <property type="gene ID" value="Pp3c4_21170"/>
</dbReference>
<reference evidence="1 3" key="2">
    <citation type="journal article" date="2018" name="Plant J.">
        <title>The Physcomitrella patens chromosome-scale assembly reveals moss genome structure and evolution.</title>
        <authorList>
            <person name="Lang D."/>
            <person name="Ullrich K.K."/>
            <person name="Murat F."/>
            <person name="Fuchs J."/>
            <person name="Jenkins J."/>
            <person name="Haas F.B."/>
            <person name="Piednoel M."/>
            <person name="Gundlach H."/>
            <person name="Van Bel M."/>
            <person name="Meyberg R."/>
            <person name="Vives C."/>
            <person name="Morata J."/>
            <person name="Symeonidi A."/>
            <person name="Hiss M."/>
            <person name="Muchero W."/>
            <person name="Kamisugi Y."/>
            <person name="Saleh O."/>
            <person name="Blanc G."/>
            <person name="Decker E.L."/>
            <person name="van Gessel N."/>
            <person name="Grimwood J."/>
            <person name="Hayes R.D."/>
            <person name="Graham S.W."/>
            <person name="Gunter L.E."/>
            <person name="McDaniel S.F."/>
            <person name="Hoernstein S.N.W."/>
            <person name="Larsson A."/>
            <person name="Li F.W."/>
            <person name="Perroud P.F."/>
            <person name="Phillips J."/>
            <person name="Ranjan P."/>
            <person name="Rokshar D.S."/>
            <person name="Rothfels C.J."/>
            <person name="Schneider L."/>
            <person name="Shu S."/>
            <person name="Stevenson D.W."/>
            <person name="Thummler F."/>
            <person name="Tillich M."/>
            <person name="Villarreal Aguilar J.C."/>
            <person name="Widiez T."/>
            <person name="Wong G.K."/>
            <person name="Wymore A."/>
            <person name="Zhang Y."/>
            <person name="Zimmer A.D."/>
            <person name="Quatrano R.S."/>
            <person name="Mayer K.F.X."/>
            <person name="Goodstein D."/>
            <person name="Casacuberta J.M."/>
            <person name="Vandepoele K."/>
            <person name="Reski R."/>
            <person name="Cuming A.C."/>
            <person name="Tuskan G.A."/>
            <person name="Maumus F."/>
            <person name="Salse J."/>
            <person name="Schmutz J."/>
            <person name="Rensing S.A."/>
        </authorList>
    </citation>
    <scope>NUCLEOTIDE SEQUENCE [LARGE SCALE GENOMIC DNA]</scope>
    <source>
        <strain evidence="2 3">cv. Gransden 2004</strain>
    </source>
</reference>
<gene>
    <name evidence="1" type="ORF">PHYPA_006544</name>
</gene>
<reference evidence="2" key="3">
    <citation type="submission" date="2020-12" db="UniProtKB">
        <authorList>
            <consortium name="EnsemblPlants"/>
        </authorList>
    </citation>
    <scope>IDENTIFICATION</scope>
</reference>
<dbReference type="Proteomes" id="UP000006727">
    <property type="component" value="Chromosome 4"/>
</dbReference>
<evidence type="ECO:0000313" key="3">
    <source>
        <dbReference type="Proteomes" id="UP000006727"/>
    </source>
</evidence>
<organism evidence="1">
    <name type="scientific">Physcomitrium patens</name>
    <name type="common">Spreading-leaved earth moss</name>
    <name type="synonym">Physcomitrella patens</name>
    <dbReference type="NCBI Taxonomy" id="3218"/>
    <lineage>
        <taxon>Eukaryota</taxon>
        <taxon>Viridiplantae</taxon>
        <taxon>Streptophyta</taxon>
        <taxon>Embryophyta</taxon>
        <taxon>Bryophyta</taxon>
        <taxon>Bryophytina</taxon>
        <taxon>Bryopsida</taxon>
        <taxon>Funariidae</taxon>
        <taxon>Funariales</taxon>
        <taxon>Funariaceae</taxon>
        <taxon>Physcomitrium</taxon>
    </lineage>
</organism>
<accession>A0A2K1KPF2</accession>
<sequence>MNAAGMSVVFVNGPRLLPSRTEVSELLYRLAKLSVSVFGWNLSCSCSEVNAD</sequence>
<protein>
    <submittedName>
        <fullName evidence="1 2">Uncharacterized protein</fullName>
    </submittedName>
</protein>
<dbReference type="InParanoid" id="A0A2K1KPF2"/>
<reference evidence="1 3" key="1">
    <citation type="journal article" date="2008" name="Science">
        <title>The Physcomitrella genome reveals evolutionary insights into the conquest of land by plants.</title>
        <authorList>
            <person name="Rensing S."/>
            <person name="Lang D."/>
            <person name="Zimmer A."/>
            <person name="Terry A."/>
            <person name="Salamov A."/>
            <person name="Shapiro H."/>
            <person name="Nishiyama T."/>
            <person name="Perroud P.-F."/>
            <person name="Lindquist E."/>
            <person name="Kamisugi Y."/>
            <person name="Tanahashi T."/>
            <person name="Sakakibara K."/>
            <person name="Fujita T."/>
            <person name="Oishi K."/>
            <person name="Shin-I T."/>
            <person name="Kuroki Y."/>
            <person name="Toyoda A."/>
            <person name="Suzuki Y."/>
            <person name="Hashimoto A."/>
            <person name="Yamaguchi K."/>
            <person name="Sugano A."/>
            <person name="Kohara Y."/>
            <person name="Fujiyama A."/>
            <person name="Anterola A."/>
            <person name="Aoki S."/>
            <person name="Ashton N."/>
            <person name="Barbazuk W.B."/>
            <person name="Barker E."/>
            <person name="Bennetzen J."/>
            <person name="Bezanilla M."/>
            <person name="Blankenship R."/>
            <person name="Cho S.H."/>
            <person name="Dutcher S."/>
            <person name="Estelle M."/>
            <person name="Fawcett J.A."/>
            <person name="Gundlach H."/>
            <person name="Hanada K."/>
            <person name="Heyl A."/>
            <person name="Hicks K.A."/>
            <person name="Hugh J."/>
            <person name="Lohr M."/>
            <person name="Mayer K."/>
            <person name="Melkozernov A."/>
            <person name="Murata T."/>
            <person name="Nelson D."/>
            <person name="Pils B."/>
            <person name="Prigge M."/>
            <person name="Reiss B."/>
            <person name="Renner T."/>
            <person name="Rombauts S."/>
            <person name="Rushton P."/>
            <person name="Sanderfoot A."/>
            <person name="Schween G."/>
            <person name="Shiu S.-H."/>
            <person name="Stueber K."/>
            <person name="Theodoulou F.L."/>
            <person name="Tu H."/>
            <person name="Van de Peer Y."/>
            <person name="Verrier P.J."/>
            <person name="Waters E."/>
            <person name="Wood A."/>
            <person name="Yang L."/>
            <person name="Cove D."/>
            <person name="Cuming A."/>
            <person name="Hasebe M."/>
            <person name="Lucas S."/>
            <person name="Mishler D.B."/>
            <person name="Reski R."/>
            <person name="Grigoriev I."/>
            <person name="Quatrano R.S."/>
            <person name="Boore J.L."/>
        </authorList>
    </citation>
    <scope>NUCLEOTIDE SEQUENCE [LARGE SCALE GENOMIC DNA]</scope>
    <source>
        <strain evidence="2 3">cv. Gransden 2004</strain>
    </source>
</reference>